<accession>A0A921HIQ5</accession>
<gene>
    <name evidence="1" type="ORF">K8V40_01420</name>
</gene>
<comment type="caution">
    <text evidence="1">The sequence shown here is derived from an EMBL/GenBank/DDBJ whole genome shotgun (WGS) entry which is preliminary data.</text>
</comment>
<dbReference type="AlphaFoldDB" id="A0A921HIQ5"/>
<dbReference type="EMBL" id="DYWE01000016">
    <property type="protein sequence ID" value="HJF80301.1"/>
    <property type="molecule type" value="Genomic_DNA"/>
</dbReference>
<name>A0A921HIQ5_9BACT</name>
<dbReference type="Proteomes" id="UP000722357">
    <property type="component" value="Unassembled WGS sequence"/>
</dbReference>
<protein>
    <submittedName>
        <fullName evidence="1">Uncharacterized protein</fullName>
    </submittedName>
</protein>
<organism evidence="1 2">
    <name type="scientific">Phocaeicola plebeius</name>
    <dbReference type="NCBI Taxonomy" id="310297"/>
    <lineage>
        <taxon>Bacteria</taxon>
        <taxon>Pseudomonadati</taxon>
        <taxon>Bacteroidota</taxon>
        <taxon>Bacteroidia</taxon>
        <taxon>Bacteroidales</taxon>
        <taxon>Bacteroidaceae</taxon>
        <taxon>Phocaeicola</taxon>
    </lineage>
</organism>
<sequence>MVTLKTIDMDFSEVSKKLGGLTADQIFELATLGKGILNMYSSIDLASSLTNLVSFIITDDDFDIEDNKYAIDAILRISKMLSDLNAKCWGERKTMLGLTGVHMDNATYGLGNAEKIEDINQVRKAS</sequence>
<proteinExistence type="predicted"/>
<evidence type="ECO:0000313" key="1">
    <source>
        <dbReference type="EMBL" id="HJF80301.1"/>
    </source>
</evidence>
<reference evidence="1" key="1">
    <citation type="journal article" date="2021" name="PeerJ">
        <title>Extensive microbial diversity within the chicken gut microbiome revealed by metagenomics and culture.</title>
        <authorList>
            <person name="Gilroy R."/>
            <person name="Ravi A."/>
            <person name="Getino M."/>
            <person name="Pursley I."/>
            <person name="Horton D.L."/>
            <person name="Alikhan N.F."/>
            <person name="Baker D."/>
            <person name="Gharbi K."/>
            <person name="Hall N."/>
            <person name="Watson M."/>
            <person name="Adriaenssens E.M."/>
            <person name="Foster-Nyarko E."/>
            <person name="Jarju S."/>
            <person name="Secka A."/>
            <person name="Antonio M."/>
            <person name="Oren A."/>
            <person name="Chaudhuri R.R."/>
            <person name="La Ragione R."/>
            <person name="Hildebrand F."/>
            <person name="Pallen M.J."/>
        </authorList>
    </citation>
    <scope>NUCLEOTIDE SEQUENCE</scope>
    <source>
        <strain evidence="1">9794</strain>
    </source>
</reference>
<evidence type="ECO:0000313" key="2">
    <source>
        <dbReference type="Proteomes" id="UP000722357"/>
    </source>
</evidence>
<reference evidence="1" key="2">
    <citation type="submission" date="2021-09" db="EMBL/GenBank/DDBJ databases">
        <authorList>
            <person name="Gilroy R."/>
        </authorList>
    </citation>
    <scope>NUCLEOTIDE SEQUENCE</scope>
    <source>
        <strain evidence="1">9794</strain>
    </source>
</reference>